<dbReference type="Pfam" id="PF00011">
    <property type="entry name" value="HSP20"/>
    <property type="match status" value="1"/>
</dbReference>
<proteinExistence type="inferred from homology"/>
<reference evidence="5" key="2">
    <citation type="submission" date="2020-11" db="EMBL/GenBank/DDBJ databases">
        <authorList>
            <consortium name="DOE Joint Genome Institute"/>
            <person name="Kuo A."/>
            <person name="Miyauchi S."/>
            <person name="Kiss E."/>
            <person name="Drula E."/>
            <person name="Kohler A."/>
            <person name="Sanchez-Garcia M."/>
            <person name="Andreopoulos B."/>
            <person name="Barry K.W."/>
            <person name="Bonito G."/>
            <person name="Buee M."/>
            <person name="Carver A."/>
            <person name="Chen C."/>
            <person name="Cichocki N."/>
            <person name="Clum A."/>
            <person name="Culley D."/>
            <person name="Crous P.W."/>
            <person name="Fauchery L."/>
            <person name="Girlanda M."/>
            <person name="Hayes R."/>
            <person name="Keri Z."/>
            <person name="Labutti K."/>
            <person name="Lipzen A."/>
            <person name="Lombard V."/>
            <person name="Magnuson J."/>
            <person name="Maillard F."/>
            <person name="Morin E."/>
            <person name="Murat C."/>
            <person name="Nolan M."/>
            <person name="Ohm R."/>
            <person name="Pangilinan J."/>
            <person name="Pereira M."/>
            <person name="Perotto S."/>
            <person name="Peter M."/>
            <person name="Riley R."/>
            <person name="Sitrit Y."/>
            <person name="Stielow B."/>
            <person name="Szollosi G."/>
            <person name="Zifcakova L."/>
            <person name="Stursova M."/>
            <person name="Spatafora J.W."/>
            <person name="Tedersoo L."/>
            <person name="Vaario L.-M."/>
            <person name="Yamada A."/>
            <person name="Yan M."/>
            <person name="Wang P."/>
            <person name="Xu J."/>
            <person name="Bruns T."/>
            <person name="Baldrian P."/>
            <person name="Vilgalys R."/>
            <person name="Henrissat B."/>
            <person name="Grigoriev I.V."/>
            <person name="Hibbett D."/>
            <person name="Nagy L.G."/>
            <person name="Martin F.M."/>
        </authorList>
    </citation>
    <scope>NUCLEOTIDE SEQUENCE</scope>
    <source>
        <strain evidence="5">UH-Tt-Lm1</strain>
    </source>
</reference>
<evidence type="ECO:0000259" key="4">
    <source>
        <dbReference type="PROSITE" id="PS01031"/>
    </source>
</evidence>
<dbReference type="Gene3D" id="2.60.40.790">
    <property type="match status" value="1"/>
</dbReference>
<accession>A0A9P6HND1</accession>
<organism evidence="5 6">
    <name type="scientific">Thelephora terrestris</name>
    <dbReference type="NCBI Taxonomy" id="56493"/>
    <lineage>
        <taxon>Eukaryota</taxon>
        <taxon>Fungi</taxon>
        <taxon>Dikarya</taxon>
        <taxon>Basidiomycota</taxon>
        <taxon>Agaricomycotina</taxon>
        <taxon>Agaricomycetes</taxon>
        <taxon>Thelephorales</taxon>
        <taxon>Thelephoraceae</taxon>
        <taxon>Thelephora</taxon>
    </lineage>
</organism>
<dbReference type="SUPFAM" id="SSF49764">
    <property type="entry name" value="HSP20-like chaperones"/>
    <property type="match status" value="1"/>
</dbReference>
<dbReference type="InterPro" id="IPR002068">
    <property type="entry name" value="A-crystallin/Hsp20_dom"/>
</dbReference>
<protein>
    <submittedName>
        <fullName evidence="5">Small heat shock protein</fullName>
    </submittedName>
</protein>
<dbReference type="InterPro" id="IPR008978">
    <property type="entry name" value="HSP20-like_chaperone"/>
</dbReference>
<dbReference type="EMBL" id="WIUZ02000002">
    <property type="protein sequence ID" value="KAF9791024.1"/>
    <property type="molecule type" value="Genomic_DNA"/>
</dbReference>
<dbReference type="InterPro" id="IPR031107">
    <property type="entry name" value="Small_HSP"/>
</dbReference>
<dbReference type="PANTHER" id="PTHR11527">
    <property type="entry name" value="HEAT-SHOCK PROTEIN 20 FAMILY MEMBER"/>
    <property type="match status" value="1"/>
</dbReference>
<gene>
    <name evidence="5" type="ORF">BJ322DRAFT_999311</name>
</gene>
<evidence type="ECO:0000313" key="6">
    <source>
        <dbReference type="Proteomes" id="UP000736335"/>
    </source>
</evidence>
<comment type="similarity">
    <text evidence="2 3">Belongs to the small heat shock protein (HSP20) family.</text>
</comment>
<dbReference type="OrthoDB" id="1431247at2759"/>
<sequence length="93" mass="10176">MDVYEDSTMVIATFEIPGASRDKIAIEVSGNRLTISGEVATSFGSNQDYILRERKTGPFRRTLQLPSAIPAESIGYDLEDGVLTVVFPRIPPS</sequence>
<dbReference type="Proteomes" id="UP000736335">
    <property type="component" value="Unassembled WGS sequence"/>
</dbReference>
<evidence type="ECO:0000256" key="3">
    <source>
        <dbReference type="RuleBase" id="RU003616"/>
    </source>
</evidence>
<dbReference type="PROSITE" id="PS01031">
    <property type="entry name" value="SHSP"/>
    <property type="match status" value="1"/>
</dbReference>
<keyword evidence="1 5" id="KW-0346">Stress response</keyword>
<dbReference type="CDD" id="cd06464">
    <property type="entry name" value="ACD_sHsps-like"/>
    <property type="match status" value="1"/>
</dbReference>
<name>A0A9P6HND1_9AGAM</name>
<reference evidence="5" key="1">
    <citation type="journal article" date="2020" name="Nat. Commun.">
        <title>Large-scale genome sequencing of mycorrhizal fungi provides insights into the early evolution of symbiotic traits.</title>
        <authorList>
            <person name="Miyauchi S."/>
            <person name="Kiss E."/>
            <person name="Kuo A."/>
            <person name="Drula E."/>
            <person name="Kohler A."/>
            <person name="Sanchez-Garcia M."/>
            <person name="Morin E."/>
            <person name="Andreopoulos B."/>
            <person name="Barry K.W."/>
            <person name="Bonito G."/>
            <person name="Buee M."/>
            <person name="Carver A."/>
            <person name="Chen C."/>
            <person name="Cichocki N."/>
            <person name="Clum A."/>
            <person name="Culley D."/>
            <person name="Crous P.W."/>
            <person name="Fauchery L."/>
            <person name="Girlanda M."/>
            <person name="Hayes R.D."/>
            <person name="Keri Z."/>
            <person name="LaButti K."/>
            <person name="Lipzen A."/>
            <person name="Lombard V."/>
            <person name="Magnuson J."/>
            <person name="Maillard F."/>
            <person name="Murat C."/>
            <person name="Nolan M."/>
            <person name="Ohm R.A."/>
            <person name="Pangilinan J."/>
            <person name="Pereira M.F."/>
            <person name="Perotto S."/>
            <person name="Peter M."/>
            <person name="Pfister S."/>
            <person name="Riley R."/>
            <person name="Sitrit Y."/>
            <person name="Stielow J.B."/>
            <person name="Szollosi G."/>
            <person name="Zifcakova L."/>
            <person name="Stursova M."/>
            <person name="Spatafora J.W."/>
            <person name="Tedersoo L."/>
            <person name="Vaario L.M."/>
            <person name="Yamada A."/>
            <person name="Yan M."/>
            <person name="Wang P."/>
            <person name="Xu J."/>
            <person name="Bruns T."/>
            <person name="Baldrian P."/>
            <person name="Vilgalys R."/>
            <person name="Dunand C."/>
            <person name="Henrissat B."/>
            <person name="Grigoriev I.V."/>
            <person name="Hibbett D."/>
            <person name="Nagy L.G."/>
            <person name="Martin F.M."/>
        </authorList>
    </citation>
    <scope>NUCLEOTIDE SEQUENCE</scope>
    <source>
        <strain evidence="5">UH-Tt-Lm1</strain>
    </source>
</reference>
<dbReference type="AlphaFoldDB" id="A0A9P6HND1"/>
<keyword evidence="6" id="KW-1185">Reference proteome</keyword>
<comment type="caution">
    <text evidence="5">The sequence shown here is derived from an EMBL/GenBank/DDBJ whole genome shotgun (WGS) entry which is preliminary data.</text>
</comment>
<evidence type="ECO:0000256" key="1">
    <source>
        <dbReference type="ARBA" id="ARBA00023016"/>
    </source>
</evidence>
<feature type="domain" description="SHSP" evidence="4">
    <location>
        <begin position="1"/>
        <end position="93"/>
    </location>
</feature>
<evidence type="ECO:0000313" key="5">
    <source>
        <dbReference type="EMBL" id="KAF9791024.1"/>
    </source>
</evidence>
<evidence type="ECO:0000256" key="2">
    <source>
        <dbReference type="PROSITE-ProRule" id="PRU00285"/>
    </source>
</evidence>